<keyword evidence="1" id="KW-0539">Nucleus</keyword>
<dbReference type="Proteomes" id="UP001529510">
    <property type="component" value="Unassembled WGS sequence"/>
</dbReference>
<keyword evidence="1" id="KW-0238">DNA-binding</keyword>
<gene>
    <name evidence="2" type="ORF">M9458_024482</name>
</gene>
<feature type="non-terminal residue" evidence="2">
    <location>
        <position position="55"/>
    </location>
</feature>
<feature type="non-terminal residue" evidence="2">
    <location>
        <position position="1"/>
    </location>
</feature>
<comment type="subcellular location">
    <subcellularLocation>
        <location evidence="1">Nucleus</location>
    </subcellularLocation>
</comment>
<evidence type="ECO:0000313" key="2">
    <source>
        <dbReference type="EMBL" id="KAL0179040.1"/>
    </source>
</evidence>
<dbReference type="InterPro" id="IPR003523">
    <property type="entry name" value="Transcription_factor_COE"/>
</dbReference>
<keyword evidence="1" id="KW-0805">Transcription regulation</keyword>
<dbReference type="EMBL" id="JAMKFB020000012">
    <property type="protein sequence ID" value="KAL0179040.1"/>
    <property type="molecule type" value="Genomic_DNA"/>
</dbReference>
<dbReference type="GO" id="GO:0003677">
    <property type="term" value="F:DNA binding"/>
    <property type="evidence" value="ECO:0007669"/>
    <property type="project" value="UniProtKB-KW"/>
</dbReference>
<reference evidence="2 3" key="1">
    <citation type="submission" date="2024-05" db="EMBL/GenBank/DDBJ databases">
        <title>Genome sequencing and assembly of Indian major carp, Cirrhinus mrigala (Hamilton, 1822).</title>
        <authorList>
            <person name="Mohindra V."/>
            <person name="Chowdhury L.M."/>
            <person name="Lal K."/>
            <person name="Jena J.K."/>
        </authorList>
    </citation>
    <scope>NUCLEOTIDE SEQUENCE [LARGE SCALE GENOMIC DNA]</scope>
    <source>
        <strain evidence="2">CM1030</strain>
        <tissue evidence="2">Blood</tissue>
    </source>
</reference>
<comment type="caution">
    <text evidence="2">The sequence shown here is derived from an EMBL/GenBank/DDBJ whole genome shotgun (WGS) entry which is preliminary data.</text>
</comment>
<protein>
    <submittedName>
        <fullName evidence="2">Uncharacterized protein</fullName>
    </submittedName>
</protein>
<dbReference type="Gene3D" id="1.10.287.4280">
    <property type="match status" value="1"/>
</dbReference>
<keyword evidence="1" id="KW-0479">Metal-binding</keyword>
<keyword evidence="1" id="KW-0863">Zinc-finger</keyword>
<dbReference type="PANTHER" id="PTHR10747">
    <property type="entry name" value="TRANSCRIPTION FACTOR COE FAMILY MEMBER"/>
    <property type="match status" value="1"/>
</dbReference>
<proteinExistence type="inferred from homology"/>
<dbReference type="GO" id="GO:0008270">
    <property type="term" value="F:zinc ion binding"/>
    <property type="evidence" value="ECO:0007669"/>
    <property type="project" value="UniProtKB-KW"/>
</dbReference>
<organism evidence="2 3">
    <name type="scientific">Cirrhinus mrigala</name>
    <name type="common">Mrigala</name>
    <dbReference type="NCBI Taxonomy" id="683832"/>
    <lineage>
        <taxon>Eukaryota</taxon>
        <taxon>Metazoa</taxon>
        <taxon>Chordata</taxon>
        <taxon>Craniata</taxon>
        <taxon>Vertebrata</taxon>
        <taxon>Euteleostomi</taxon>
        <taxon>Actinopterygii</taxon>
        <taxon>Neopterygii</taxon>
        <taxon>Teleostei</taxon>
        <taxon>Ostariophysi</taxon>
        <taxon>Cypriniformes</taxon>
        <taxon>Cyprinidae</taxon>
        <taxon>Labeoninae</taxon>
        <taxon>Labeonini</taxon>
        <taxon>Cirrhinus</taxon>
    </lineage>
</organism>
<dbReference type="AlphaFoldDB" id="A0ABD0PYC5"/>
<keyword evidence="1" id="KW-0804">Transcription</keyword>
<accession>A0ABD0PYC5</accession>
<evidence type="ECO:0000256" key="1">
    <source>
        <dbReference type="RuleBase" id="RU004489"/>
    </source>
</evidence>
<dbReference type="GO" id="GO:0005634">
    <property type="term" value="C:nucleus"/>
    <property type="evidence" value="ECO:0007669"/>
    <property type="project" value="UniProtKB-SubCell"/>
</dbReference>
<sequence length="55" mass="5766">EIILKRAADIAEALYSVPRNHNQIPSLANTASHGGMMGVNSFGGQLAVNVSETSQ</sequence>
<keyword evidence="1" id="KW-0217">Developmental protein</keyword>
<comment type="similarity">
    <text evidence="1">Belongs to the COE family.</text>
</comment>
<name>A0ABD0PYC5_CIRMR</name>
<keyword evidence="3" id="KW-1185">Reference proteome</keyword>
<evidence type="ECO:0000313" key="3">
    <source>
        <dbReference type="Proteomes" id="UP001529510"/>
    </source>
</evidence>
<keyword evidence="1" id="KW-0862">Zinc</keyword>